<gene>
    <name evidence="2" type="ORF">GMBLW1_24640</name>
</gene>
<keyword evidence="1" id="KW-1133">Transmembrane helix</keyword>
<dbReference type="RefSeq" id="WP_162656695.1">
    <property type="nucleotide sequence ID" value="NZ_LR593887.1"/>
</dbReference>
<feature type="transmembrane region" description="Helical" evidence="1">
    <location>
        <begin position="44"/>
        <end position="70"/>
    </location>
</feature>
<dbReference type="EMBL" id="LR586016">
    <property type="protein sequence ID" value="VIP01496.1"/>
    <property type="molecule type" value="Genomic_DNA"/>
</dbReference>
<evidence type="ECO:0000313" key="3">
    <source>
        <dbReference type="Proteomes" id="UP000464378"/>
    </source>
</evidence>
<proteinExistence type="predicted"/>
<dbReference type="InParanoid" id="A0A6C2YJB1"/>
<feature type="transmembrane region" description="Helical" evidence="1">
    <location>
        <begin position="155"/>
        <end position="175"/>
    </location>
</feature>
<feature type="transmembrane region" description="Helical" evidence="1">
    <location>
        <begin position="15"/>
        <end position="32"/>
    </location>
</feature>
<dbReference type="Proteomes" id="UP000464378">
    <property type="component" value="Chromosome"/>
</dbReference>
<feature type="transmembrane region" description="Helical" evidence="1">
    <location>
        <begin position="297"/>
        <end position="316"/>
    </location>
</feature>
<dbReference type="EMBL" id="LR593887">
    <property type="protein sequence ID" value="VTR98580.1"/>
    <property type="molecule type" value="Genomic_DNA"/>
</dbReference>
<keyword evidence="1" id="KW-0812">Transmembrane</keyword>
<feature type="transmembrane region" description="Helical" evidence="1">
    <location>
        <begin position="266"/>
        <end position="285"/>
    </location>
</feature>
<keyword evidence="3" id="KW-1185">Reference proteome</keyword>
<keyword evidence="1" id="KW-0472">Membrane</keyword>
<protein>
    <submittedName>
        <fullName evidence="2">Uncharacterized protein</fullName>
    </submittedName>
</protein>
<organism evidence="2">
    <name type="scientific">Tuwongella immobilis</name>
    <dbReference type="NCBI Taxonomy" id="692036"/>
    <lineage>
        <taxon>Bacteria</taxon>
        <taxon>Pseudomonadati</taxon>
        <taxon>Planctomycetota</taxon>
        <taxon>Planctomycetia</taxon>
        <taxon>Gemmatales</taxon>
        <taxon>Gemmataceae</taxon>
        <taxon>Tuwongella</taxon>
    </lineage>
</organism>
<feature type="transmembrane region" description="Helical" evidence="1">
    <location>
        <begin position="116"/>
        <end position="135"/>
    </location>
</feature>
<dbReference type="AlphaFoldDB" id="A0A6C2YJB1"/>
<evidence type="ECO:0000313" key="2">
    <source>
        <dbReference type="EMBL" id="VIP01496.1"/>
    </source>
</evidence>
<dbReference type="KEGG" id="tim:GMBLW1_24640"/>
<sequence length="331" mass="36124">MDATVPPSSPGRWRALPLGIALVALTIPTLGAESTTAQLAMLGGLLLAVALTYAIAMASAGWFAAISMGMLTWQLPRWMPGPSLDESQSLLWLTGMATQLAWMLTCFSLRMPRLSLLWSIGWLIGIVGTSGLLVVARHEFHEAELPWLNHQWLTIHTLLLLIGPIAGAALAVPNATSTLRRCFLALTPGIGWLAWMGWLTGEVRLSWPEPVDAPRMLWGRLTELSSLPNLMLLGLMGLAIGRAVLRGRRQRFPNGLERQSEREFPLGWAILTLMVTQLALIAAPIGERSGLLHQQALIILAWVPIWGVSDLVWAVAQQMVLPPPENGGRVF</sequence>
<evidence type="ECO:0000256" key="1">
    <source>
        <dbReference type="SAM" id="Phobius"/>
    </source>
</evidence>
<feature type="transmembrane region" description="Helical" evidence="1">
    <location>
        <begin position="182"/>
        <end position="201"/>
    </location>
</feature>
<feature type="transmembrane region" description="Helical" evidence="1">
    <location>
        <begin position="226"/>
        <end position="245"/>
    </location>
</feature>
<reference evidence="2" key="1">
    <citation type="submission" date="2019-04" db="EMBL/GenBank/DDBJ databases">
        <authorList>
            <consortium name="Science for Life Laboratories"/>
        </authorList>
    </citation>
    <scope>NUCLEOTIDE SEQUENCE</scope>
    <source>
        <strain evidence="2">MBLW1</strain>
    </source>
</reference>
<name>A0A6C2YJB1_9BACT</name>
<feature type="transmembrane region" description="Helical" evidence="1">
    <location>
        <begin position="90"/>
        <end position="109"/>
    </location>
</feature>
<accession>A0A6C2YJB1</accession>